<keyword evidence="8" id="KW-1185">Reference proteome</keyword>
<evidence type="ECO:0000256" key="3">
    <source>
        <dbReference type="ARBA" id="ARBA00022964"/>
    </source>
</evidence>
<dbReference type="GO" id="GO:0005506">
    <property type="term" value="F:iron ion binding"/>
    <property type="evidence" value="ECO:0007669"/>
    <property type="project" value="InterPro"/>
</dbReference>
<evidence type="ECO:0000259" key="6">
    <source>
        <dbReference type="SMART" id="SM00702"/>
    </source>
</evidence>
<dbReference type="InterPro" id="IPR045054">
    <property type="entry name" value="P4HA-like"/>
</dbReference>
<evidence type="ECO:0000313" key="7">
    <source>
        <dbReference type="EMBL" id="CEL60009.1"/>
    </source>
</evidence>
<evidence type="ECO:0000256" key="2">
    <source>
        <dbReference type="ARBA" id="ARBA00022723"/>
    </source>
</evidence>
<organism evidence="7 8">
    <name type="scientific">Thanatephorus cucumeris (strain AG1-IB / isolate 7/3/14)</name>
    <name type="common">Lettuce bottom rot fungus</name>
    <name type="synonym">Rhizoctonia solani</name>
    <dbReference type="NCBI Taxonomy" id="1108050"/>
    <lineage>
        <taxon>Eukaryota</taxon>
        <taxon>Fungi</taxon>
        <taxon>Dikarya</taxon>
        <taxon>Basidiomycota</taxon>
        <taxon>Agaricomycotina</taxon>
        <taxon>Agaricomycetes</taxon>
        <taxon>Cantharellales</taxon>
        <taxon>Ceratobasidiaceae</taxon>
        <taxon>Rhizoctonia</taxon>
        <taxon>Rhizoctonia solani AG-1</taxon>
    </lineage>
</organism>
<evidence type="ECO:0000256" key="5">
    <source>
        <dbReference type="ARBA" id="ARBA00023004"/>
    </source>
</evidence>
<dbReference type="EMBL" id="LN679140">
    <property type="protein sequence ID" value="CEL60009.1"/>
    <property type="molecule type" value="Genomic_DNA"/>
</dbReference>
<dbReference type="Gene3D" id="2.60.120.620">
    <property type="entry name" value="q2cbj1_9rhob like domain"/>
    <property type="match status" value="1"/>
</dbReference>
<dbReference type="Pfam" id="PF13640">
    <property type="entry name" value="2OG-FeII_Oxy_3"/>
    <property type="match status" value="1"/>
</dbReference>
<dbReference type="GO" id="GO:0005783">
    <property type="term" value="C:endoplasmic reticulum"/>
    <property type="evidence" value="ECO:0007669"/>
    <property type="project" value="TreeGrafter"/>
</dbReference>
<keyword evidence="4" id="KW-0560">Oxidoreductase</keyword>
<reference evidence="7 8" key="1">
    <citation type="submission" date="2014-11" db="EMBL/GenBank/DDBJ databases">
        <authorList>
            <person name="Wibberg Daniel"/>
        </authorList>
    </citation>
    <scope>NUCLEOTIDE SEQUENCE [LARGE SCALE GENOMIC DNA]</scope>
    <source>
        <strain evidence="7">Rhizoctonia solani AG1-IB 7/3/14</strain>
    </source>
</reference>
<keyword evidence="3" id="KW-0223">Dioxygenase</keyword>
<dbReference type="InterPro" id="IPR044862">
    <property type="entry name" value="Pro_4_hyd_alph_FE2OG_OXY"/>
</dbReference>
<accession>A0A0B7FT01</accession>
<comment type="cofactor">
    <cofactor evidence="1">
        <name>L-ascorbate</name>
        <dbReference type="ChEBI" id="CHEBI:38290"/>
    </cofactor>
</comment>
<dbReference type="SUPFAM" id="SSF51197">
    <property type="entry name" value="Clavaminate synthase-like"/>
    <property type="match status" value="1"/>
</dbReference>
<dbReference type="AlphaFoldDB" id="A0A0B7FT01"/>
<dbReference type="OrthoDB" id="69177at2759"/>
<keyword evidence="5" id="KW-0408">Iron</keyword>
<dbReference type="SMART" id="SM00702">
    <property type="entry name" value="P4Hc"/>
    <property type="match status" value="1"/>
</dbReference>
<dbReference type="Proteomes" id="UP000059188">
    <property type="component" value="Unassembled WGS sequence"/>
</dbReference>
<proteinExistence type="predicted"/>
<evidence type="ECO:0000256" key="4">
    <source>
        <dbReference type="ARBA" id="ARBA00023002"/>
    </source>
</evidence>
<name>A0A0B7FT01_THACB</name>
<dbReference type="PANTHER" id="PTHR10869:SF241">
    <property type="entry name" value="FE2OG DIOXYGENASE DOMAIN-CONTAINING PROTEIN"/>
    <property type="match status" value="1"/>
</dbReference>
<dbReference type="STRING" id="1108050.A0A0B7FT01"/>
<evidence type="ECO:0000313" key="8">
    <source>
        <dbReference type="Proteomes" id="UP000059188"/>
    </source>
</evidence>
<sequence>MAEPLQCSSDDPEVLLPIVTNRLDFVKLGLPEYKHKFTIVIDNLFTPEDCARYVAKVESEKEWKIAGVGAAATNTQEVDTSYRHSNRILYDSTELASETFEKLKPYLKDIIHMDHSPLHRSTQQQFANNPARCVGLNQRLRFLKYGPGQFFRKHCDSTYSTSNGVQRSYYTLQIYLNGSAQELKGGATRFWKMGNIDGPEKRKARPGMPLQTFVDVEPRVGRALIFEQCGMIHSGEDVEEGTKITMRTDLMFEACPDDPVKDSAKRS</sequence>
<feature type="domain" description="Prolyl 4-hydroxylase alpha subunit" evidence="6">
    <location>
        <begin position="36"/>
        <end position="251"/>
    </location>
</feature>
<protein>
    <recommendedName>
        <fullName evidence="6">Prolyl 4-hydroxylase alpha subunit domain-containing protein</fullName>
    </recommendedName>
</protein>
<keyword evidence="2" id="KW-0479">Metal-binding</keyword>
<dbReference type="GO" id="GO:0004656">
    <property type="term" value="F:procollagen-proline 4-dioxygenase activity"/>
    <property type="evidence" value="ECO:0007669"/>
    <property type="project" value="TreeGrafter"/>
</dbReference>
<gene>
    <name evidence="7" type="ORF">RSOLAG1IB_09281</name>
</gene>
<dbReference type="PANTHER" id="PTHR10869">
    <property type="entry name" value="PROLYL 4-HYDROXYLASE ALPHA SUBUNIT"/>
    <property type="match status" value="1"/>
</dbReference>
<dbReference type="GO" id="GO:0031418">
    <property type="term" value="F:L-ascorbic acid binding"/>
    <property type="evidence" value="ECO:0007669"/>
    <property type="project" value="InterPro"/>
</dbReference>
<evidence type="ECO:0000256" key="1">
    <source>
        <dbReference type="ARBA" id="ARBA00001961"/>
    </source>
</evidence>
<dbReference type="InterPro" id="IPR006620">
    <property type="entry name" value="Pro_4_hyd_alph"/>
</dbReference>